<name>A0A6N7X868_9FIRM</name>
<dbReference type="GO" id="GO:0003677">
    <property type="term" value="F:DNA binding"/>
    <property type="evidence" value="ECO:0007669"/>
    <property type="project" value="InterPro"/>
</dbReference>
<evidence type="ECO:0000259" key="1">
    <source>
        <dbReference type="SMART" id="SM00850"/>
    </source>
</evidence>
<dbReference type="AlphaFoldDB" id="A0A6N7X868"/>
<protein>
    <recommendedName>
        <fullName evidence="1">HTH LytTR-type domain-containing protein</fullName>
    </recommendedName>
</protein>
<dbReference type="Proteomes" id="UP000469424">
    <property type="component" value="Unassembled WGS sequence"/>
</dbReference>
<proteinExistence type="predicted"/>
<dbReference type="Gene3D" id="2.40.50.1020">
    <property type="entry name" value="LytTr DNA-binding domain"/>
    <property type="match status" value="1"/>
</dbReference>
<dbReference type="RefSeq" id="WP_154554345.1">
    <property type="nucleotide sequence ID" value="NZ_JAQXUZ010000002.1"/>
</dbReference>
<dbReference type="InterPro" id="IPR007492">
    <property type="entry name" value="LytTR_DNA-bd_dom"/>
</dbReference>
<gene>
    <name evidence="2" type="ORF">FYJ65_05440</name>
</gene>
<sequence length="147" mass="17265">MEKDGNGSKDVIPIITKERYCKIKVDEIEFIEQIESMLHIMTIEHQEYIFRGKIEDIVPIISGKSFYRVMKKLVVNFDNVQNMGKSTMNFVSGITYGIGRNNFLKARRAYKNYLYGYPPFLGREERHGSNVAETFEYQGREEDMEEE</sequence>
<evidence type="ECO:0000313" key="3">
    <source>
        <dbReference type="Proteomes" id="UP000469424"/>
    </source>
</evidence>
<dbReference type="Pfam" id="PF04397">
    <property type="entry name" value="LytTR"/>
    <property type="match status" value="1"/>
</dbReference>
<keyword evidence="3" id="KW-1185">Reference proteome</keyword>
<dbReference type="SMART" id="SM00850">
    <property type="entry name" value="LytTR"/>
    <property type="match status" value="1"/>
</dbReference>
<reference evidence="2 3" key="1">
    <citation type="submission" date="2019-08" db="EMBL/GenBank/DDBJ databases">
        <title>In-depth cultivation of the pig gut microbiome towards novel bacterial diversity and tailored functional studies.</title>
        <authorList>
            <person name="Wylensek D."/>
            <person name="Hitch T.C.A."/>
            <person name="Clavel T."/>
        </authorList>
    </citation>
    <scope>NUCLEOTIDE SEQUENCE [LARGE SCALE GENOMIC DNA]</scope>
    <source>
        <strain evidence="2 3">WCA-MUC-591-APC-4B</strain>
    </source>
</reference>
<comment type="caution">
    <text evidence="2">The sequence shown here is derived from an EMBL/GenBank/DDBJ whole genome shotgun (WGS) entry which is preliminary data.</text>
</comment>
<evidence type="ECO:0000313" key="2">
    <source>
        <dbReference type="EMBL" id="MST70783.1"/>
    </source>
</evidence>
<organism evidence="2 3">
    <name type="scientific">Mogibacterium kristiansenii</name>
    <dbReference type="NCBI Taxonomy" id="2606708"/>
    <lineage>
        <taxon>Bacteria</taxon>
        <taxon>Bacillati</taxon>
        <taxon>Bacillota</taxon>
        <taxon>Clostridia</taxon>
        <taxon>Peptostreptococcales</taxon>
        <taxon>Anaerovoracaceae</taxon>
        <taxon>Mogibacterium</taxon>
    </lineage>
</organism>
<feature type="domain" description="HTH LytTR-type" evidence="1">
    <location>
        <begin position="18"/>
        <end position="111"/>
    </location>
</feature>
<accession>A0A6N7X868</accession>
<dbReference type="EMBL" id="VUNA01000008">
    <property type="protein sequence ID" value="MST70783.1"/>
    <property type="molecule type" value="Genomic_DNA"/>
</dbReference>